<dbReference type="Pfam" id="PF07676">
    <property type="entry name" value="PD40"/>
    <property type="match status" value="2"/>
</dbReference>
<evidence type="ECO:0000256" key="2">
    <source>
        <dbReference type="ARBA" id="ARBA00023125"/>
    </source>
</evidence>
<evidence type="ECO:0000256" key="4">
    <source>
        <dbReference type="SAM" id="Phobius"/>
    </source>
</evidence>
<dbReference type="InterPro" id="IPR036388">
    <property type="entry name" value="WH-like_DNA-bd_sf"/>
</dbReference>
<keyword evidence="4" id="KW-0472">Membrane</keyword>
<dbReference type="Pfam" id="PF00486">
    <property type="entry name" value="Trans_reg_C"/>
    <property type="match status" value="1"/>
</dbReference>
<dbReference type="CDD" id="cd00383">
    <property type="entry name" value="trans_reg_C"/>
    <property type="match status" value="1"/>
</dbReference>
<dbReference type="Gene3D" id="1.10.10.10">
    <property type="entry name" value="Winged helix-like DNA-binding domain superfamily/Winged helix DNA-binding domain"/>
    <property type="match status" value="1"/>
</dbReference>
<dbReference type="PATRIC" id="fig|1129367.4.peg.2277"/>
<dbReference type="RefSeq" id="WP_046355933.1">
    <property type="nucleotide sequence ID" value="NZ_AUXW01000141.1"/>
</dbReference>
<dbReference type="AlphaFoldDB" id="A0A0F6AEI6"/>
<gene>
    <name evidence="6" type="ORF">N479_12440</name>
</gene>
<feature type="domain" description="OmpR/PhoB-type" evidence="5">
    <location>
        <begin position="2"/>
        <end position="100"/>
    </location>
</feature>
<protein>
    <recommendedName>
        <fullName evidence="5">OmpR/PhoB-type domain-containing protein</fullName>
    </recommendedName>
</protein>
<feature type="transmembrane region" description="Helical" evidence="4">
    <location>
        <begin position="147"/>
        <end position="165"/>
    </location>
</feature>
<dbReference type="InterPro" id="IPR016032">
    <property type="entry name" value="Sig_transdc_resp-reg_C-effctor"/>
</dbReference>
<dbReference type="EMBL" id="AUXW01000141">
    <property type="protein sequence ID" value="KKE83794.1"/>
    <property type="molecule type" value="Genomic_DNA"/>
</dbReference>
<keyword evidence="4" id="KW-0812">Transmembrane</keyword>
<evidence type="ECO:0000256" key="3">
    <source>
        <dbReference type="PROSITE-ProRule" id="PRU01091"/>
    </source>
</evidence>
<dbReference type="GO" id="GO:0003677">
    <property type="term" value="F:DNA binding"/>
    <property type="evidence" value="ECO:0007669"/>
    <property type="project" value="UniProtKB-UniRule"/>
</dbReference>
<keyword evidence="2 3" id="KW-0238">DNA-binding</keyword>
<evidence type="ECO:0000259" key="5">
    <source>
        <dbReference type="PROSITE" id="PS51755"/>
    </source>
</evidence>
<evidence type="ECO:0000256" key="1">
    <source>
        <dbReference type="ARBA" id="ARBA00009820"/>
    </source>
</evidence>
<accession>A0A0F6AEI6</accession>
<proteinExistence type="inferred from homology"/>
<feature type="DNA-binding region" description="OmpR/PhoB-type" evidence="3">
    <location>
        <begin position="2"/>
        <end position="100"/>
    </location>
</feature>
<dbReference type="SUPFAM" id="SSF82171">
    <property type="entry name" value="DPP6 N-terminal domain-like"/>
    <property type="match status" value="1"/>
</dbReference>
<dbReference type="GO" id="GO:0006355">
    <property type="term" value="P:regulation of DNA-templated transcription"/>
    <property type="evidence" value="ECO:0007669"/>
    <property type="project" value="InterPro"/>
</dbReference>
<dbReference type="GO" id="GO:0000160">
    <property type="term" value="P:phosphorelay signal transduction system"/>
    <property type="evidence" value="ECO:0007669"/>
    <property type="project" value="InterPro"/>
</dbReference>
<comment type="caution">
    <text evidence="6">The sequence shown here is derived from an EMBL/GenBank/DDBJ whole genome shotgun (WGS) entry which is preliminary data.</text>
</comment>
<name>A0A0F6AEI6_9GAMM</name>
<dbReference type="PROSITE" id="PS51755">
    <property type="entry name" value="OMPR_PHOB"/>
    <property type="match status" value="1"/>
</dbReference>
<reference evidence="6 7" key="1">
    <citation type="journal article" date="2015" name="BMC Genomics">
        <title>Genome mining reveals unlocked bioactive potential of marine Gram-negative bacteria.</title>
        <authorList>
            <person name="Machado H."/>
            <person name="Sonnenschein E.C."/>
            <person name="Melchiorsen J."/>
            <person name="Gram L."/>
        </authorList>
    </citation>
    <scope>NUCLEOTIDE SEQUENCE [LARGE SCALE GENOMIC DNA]</scope>
    <source>
        <strain evidence="6 7">S4054</strain>
    </source>
</reference>
<keyword evidence="4" id="KW-1133">Transmembrane helix</keyword>
<dbReference type="InterPro" id="IPR011659">
    <property type="entry name" value="WD40"/>
</dbReference>
<sequence>MQQQYWVGDFYIDLSRNQIKYQDHTQTLAPKALAVLNVLAQHQGKVLSQDRLLDAVWHDVIVSPNTLQRSIAQLRKAFGDDGKEQVFIKTHAKQGYSLEAEVTWDNSNTVVTNNHLPLTNHAHTEQTISPELPATPRQNKSAGKHKIVLTALSCCIALGAIALIFHPDPQSFNVEKLTALTATDNRENAGIYSPKGDYVVFHRYEDRLCINNIWAKHTQTQAEFQLTQQLNSNGTHTFSEDGKTLYFVQEQDCRKPITQKQCYQLMSLDFAQSLISPQQPTSIMECKHSRLRSPNWMAGGHLALLQQYQARWELIRYTIETKESQLIYGSENENVISYAYSTQENLLALTTINTDGEYHLQLVTPAGEIRSKVAIQYPQEVAKYRLISPSFSPLDEKLVFSTGRQFFTLSYDGDIEKVSLPLDEPMGSPSFHPNGDRILVIKGFYDRDIASLQIAGSAPEVNEAHKDHHQTQFNIIERSISSEGSAVFQPNGKKLAFRSQRSGIDQVWVSDGKTTQQLSNFAMDNYIDGLAWSQDGKRILTNANKELYQLSLDGTSQHFPYTVPIDQLFHWDSRKHTALANIRVAGLLKFAKLNLSELTFTVLKDSPVNWAQRMSNGHIIYTDQLDRFWQTGGIEDTLIDALVAQGSDKRFVLDNNHIYGINEQFELWRYHLEQQQLTKLMTLPKTLDYLTDVRDSIALISLRINAKKELVELTLSQ</sequence>
<dbReference type="Gene3D" id="2.120.10.30">
    <property type="entry name" value="TolB, C-terminal domain"/>
    <property type="match status" value="2"/>
</dbReference>
<dbReference type="InterPro" id="IPR011042">
    <property type="entry name" value="6-blade_b-propeller_TolB-like"/>
</dbReference>
<dbReference type="InterPro" id="IPR001867">
    <property type="entry name" value="OmpR/PhoB-type_DNA-bd"/>
</dbReference>
<comment type="similarity">
    <text evidence="1">Belongs to the TolB family.</text>
</comment>
<evidence type="ECO:0000313" key="6">
    <source>
        <dbReference type="EMBL" id="KKE83794.1"/>
    </source>
</evidence>
<dbReference type="PANTHER" id="PTHR36842">
    <property type="entry name" value="PROTEIN TOLB HOMOLOG"/>
    <property type="match status" value="1"/>
</dbReference>
<evidence type="ECO:0000313" key="7">
    <source>
        <dbReference type="Proteomes" id="UP000033434"/>
    </source>
</evidence>
<dbReference type="Proteomes" id="UP000033434">
    <property type="component" value="Unassembled WGS sequence"/>
</dbReference>
<dbReference type="SUPFAM" id="SSF46894">
    <property type="entry name" value="C-terminal effector domain of the bipartite response regulators"/>
    <property type="match status" value="1"/>
</dbReference>
<dbReference type="PANTHER" id="PTHR36842:SF1">
    <property type="entry name" value="PROTEIN TOLB"/>
    <property type="match status" value="1"/>
</dbReference>
<organism evidence="6 7">
    <name type="scientific">Pseudoalteromonas luteoviolacea S4054</name>
    <dbReference type="NCBI Taxonomy" id="1129367"/>
    <lineage>
        <taxon>Bacteria</taxon>
        <taxon>Pseudomonadati</taxon>
        <taxon>Pseudomonadota</taxon>
        <taxon>Gammaproteobacteria</taxon>
        <taxon>Alteromonadales</taxon>
        <taxon>Pseudoalteromonadaceae</taxon>
        <taxon>Pseudoalteromonas</taxon>
    </lineage>
</organism>
<dbReference type="SMART" id="SM00862">
    <property type="entry name" value="Trans_reg_C"/>
    <property type="match status" value="1"/>
</dbReference>